<dbReference type="VEuPathDB" id="VectorBase:CSON000405"/>
<reference evidence="2" key="1">
    <citation type="submission" date="2018-04" db="EMBL/GenBank/DDBJ databases">
        <authorList>
            <person name="Go L.Y."/>
            <person name="Mitchell J.A."/>
        </authorList>
    </citation>
    <scope>NUCLEOTIDE SEQUENCE</scope>
    <source>
        <tissue evidence="2">Whole organism</tissue>
    </source>
</reference>
<evidence type="ECO:0000313" key="3">
    <source>
        <dbReference type="EMBL" id="SSX20051.1"/>
    </source>
</evidence>
<evidence type="ECO:0000256" key="1">
    <source>
        <dbReference type="SAM" id="MobiDB-lite"/>
    </source>
</evidence>
<dbReference type="AlphaFoldDB" id="A0A336K5E0"/>
<dbReference type="EMBL" id="UFQT01000106">
    <property type="protein sequence ID" value="SSX20051.1"/>
    <property type="molecule type" value="Genomic_DNA"/>
</dbReference>
<proteinExistence type="predicted"/>
<name>A0A336K5E0_CULSO</name>
<reference evidence="3" key="2">
    <citation type="submission" date="2018-07" db="EMBL/GenBank/DDBJ databases">
        <authorList>
            <person name="Quirk P.G."/>
            <person name="Krulwich T.A."/>
        </authorList>
    </citation>
    <scope>NUCLEOTIDE SEQUENCE</scope>
</reference>
<feature type="region of interest" description="Disordered" evidence="1">
    <location>
        <begin position="45"/>
        <end position="70"/>
    </location>
</feature>
<gene>
    <name evidence="2" type="primary">CSON000405</name>
</gene>
<sequence>MDVITCNNLPSGTRSLRMRTNSRRLSNSEEKQIKNEIQLCPSVMSEHTKKMLPPNSERIQTKPFPVRGIN</sequence>
<accession>A0A336K5E0</accession>
<dbReference type="EMBL" id="UFQS01000106">
    <property type="protein sequence ID" value="SSW99671.1"/>
    <property type="molecule type" value="Genomic_DNA"/>
</dbReference>
<evidence type="ECO:0000313" key="2">
    <source>
        <dbReference type="EMBL" id="SSW99671.1"/>
    </source>
</evidence>
<protein>
    <submittedName>
        <fullName evidence="2">CSON000405 protein</fullName>
    </submittedName>
</protein>
<organism evidence="2">
    <name type="scientific">Culicoides sonorensis</name>
    <name type="common">Biting midge</name>
    <dbReference type="NCBI Taxonomy" id="179676"/>
    <lineage>
        <taxon>Eukaryota</taxon>
        <taxon>Metazoa</taxon>
        <taxon>Ecdysozoa</taxon>
        <taxon>Arthropoda</taxon>
        <taxon>Hexapoda</taxon>
        <taxon>Insecta</taxon>
        <taxon>Pterygota</taxon>
        <taxon>Neoptera</taxon>
        <taxon>Endopterygota</taxon>
        <taxon>Diptera</taxon>
        <taxon>Nematocera</taxon>
        <taxon>Chironomoidea</taxon>
        <taxon>Ceratopogonidae</taxon>
        <taxon>Ceratopogoninae</taxon>
        <taxon>Culicoides</taxon>
        <taxon>Monoculicoides</taxon>
    </lineage>
</organism>